<proteinExistence type="predicted"/>
<dbReference type="PANTHER" id="PTHR21266">
    <property type="entry name" value="IRON-SULFUR DOMAIN CONTAINING PROTEIN"/>
    <property type="match status" value="1"/>
</dbReference>
<dbReference type="GO" id="GO:0051537">
    <property type="term" value="F:2 iron, 2 sulfur cluster binding"/>
    <property type="evidence" value="ECO:0007669"/>
    <property type="project" value="InterPro"/>
</dbReference>
<reference evidence="7" key="1">
    <citation type="submission" date="2020-05" db="EMBL/GenBank/DDBJ databases">
        <title>Phylogenomic resolution of chytrid fungi.</title>
        <authorList>
            <person name="Stajich J.E."/>
            <person name="Amses K."/>
            <person name="Simmons R."/>
            <person name="Seto K."/>
            <person name="Myers J."/>
            <person name="Bonds A."/>
            <person name="Quandt C.A."/>
            <person name="Barry K."/>
            <person name="Liu P."/>
            <person name="Grigoriev I."/>
            <person name="Longcore J.E."/>
            <person name="James T.Y."/>
        </authorList>
    </citation>
    <scope>NUCLEOTIDE SEQUENCE</scope>
    <source>
        <strain evidence="7">JEL0476</strain>
    </source>
</reference>
<sequence length="163" mass="18918">IDFVIDRVVKHVTKLREMSPLWEMVQEAWEFEGNGKCVKIPYSKNPIPATAKLHTWPCKEYAGMIIIYYSVDKKEPPYQLDAVDLIDKGEMVFIGDRSEDTTLHIQDVVENAADFAHFGVVHEKMGSIPYLGRFTYLAHTTTWRLFSEMEGREHVLEFDNHAR</sequence>
<evidence type="ECO:0000259" key="6">
    <source>
        <dbReference type="Pfam" id="PF19298"/>
    </source>
</evidence>
<dbReference type="Pfam" id="PF19298">
    <property type="entry name" value="KshA_C"/>
    <property type="match status" value="1"/>
</dbReference>
<dbReference type="Proteomes" id="UP001211065">
    <property type="component" value="Unassembled WGS sequence"/>
</dbReference>
<evidence type="ECO:0000256" key="5">
    <source>
        <dbReference type="ARBA" id="ARBA00023136"/>
    </source>
</evidence>
<keyword evidence="3" id="KW-1133">Transmembrane helix</keyword>
<evidence type="ECO:0000256" key="3">
    <source>
        <dbReference type="ARBA" id="ARBA00022989"/>
    </source>
</evidence>
<evidence type="ECO:0000256" key="2">
    <source>
        <dbReference type="ARBA" id="ARBA00022692"/>
    </source>
</evidence>
<dbReference type="GO" id="GO:0016491">
    <property type="term" value="F:oxidoreductase activity"/>
    <property type="evidence" value="ECO:0007669"/>
    <property type="project" value="UniProtKB-KW"/>
</dbReference>
<dbReference type="Gene3D" id="2.102.10.10">
    <property type="entry name" value="Rieske [2Fe-2S] iron-sulphur domain"/>
    <property type="match status" value="1"/>
</dbReference>
<dbReference type="GO" id="GO:0005737">
    <property type="term" value="C:cytoplasm"/>
    <property type="evidence" value="ECO:0007669"/>
    <property type="project" value="TreeGrafter"/>
</dbReference>
<comment type="caution">
    <text evidence="7">The sequence shown here is derived from an EMBL/GenBank/DDBJ whole genome shotgun (WGS) entry which is preliminary data.</text>
</comment>
<gene>
    <name evidence="7" type="ORF">HK099_001859</name>
</gene>
<keyword evidence="2" id="KW-0812">Transmembrane</keyword>
<keyword evidence="4" id="KW-0560">Oxidoreductase</keyword>
<dbReference type="GO" id="GO:0016020">
    <property type="term" value="C:membrane"/>
    <property type="evidence" value="ECO:0007669"/>
    <property type="project" value="UniProtKB-SubCell"/>
</dbReference>
<accession>A0AAD5TWE8</accession>
<feature type="non-terminal residue" evidence="7">
    <location>
        <position position="1"/>
    </location>
</feature>
<organism evidence="7 8">
    <name type="scientific">Clydaea vesicula</name>
    <dbReference type="NCBI Taxonomy" id="447962"/>
    <lineage>
        <taxon>Eukaryota</taxon>
        <taxon>Fungi</taxon>
        <taxon>Fungi incertae sedis</taxon>
        <taxon>Chytridiomycota</taxon>
        <taxon>Chytridiomycota incertae sedis</taxon>
        <taxon>Chytridiomycetes</taxon>
        <taxon>Lobulomycetales</taxon>
        <taxon>Lobulomycetaceae</taxon>
        <taxon>Clydaea</taxon>
    </lineage>
</organism>
<keyword evidence="5" id="KW-0472">Membrane</keyword>
<dbReference type="Gene3D" id="3.90.380.10">
    <property type="entry name" value="Naphthalene 1,2-dioxygenase Alpha Subunit, Chain A, domain 1"/>
    <property type="match status" value="1"/>
</dbReference>
<name>A0AAD5TWE8_9FUNG</name>
<comment type="subcellular location">
    <subcellularLocation>
        <location evidence="1">Membrane</location>
    </subcellularLocation>
</comment>
<dbReference type="AlphaFoldDB" id="A0AAD5TWE8"/>
<dbReference type="InterPro" id="IPR045605">
    <property type="entry name" value="KshA-like_C"/>
</dbReference>
<dbReference type="GO" id="GO:0008203">
    <property type="term" value="P:cholesterol metabolic process"/>
    <property type="evidence" value="ECO:0007669"/>
    <property type="project" value="InterPro"/>
</dbReference>
<keyword evidence="8" id="KW-1185">Reference proteome</keyword>
<evidence type="ECO:0000313" key="8">
    <source>
        <dbReference type="Proteomes" id="UP001211065"/>
    </source>
</evidence>
<dbReference type="SUPFAM" id="SSF50022">
    <property type="entry name" value="ISP domain"/>
    <property type="match status" value="1"/>
</dbReference>
<evidence type="ECO:0000256" key="4">
    <source>
        <dbReference type="ARBA" id="ARBA00023002"/>
    </source>
</evidence>
<dbReference type="PANTHER" id="PTHR21266:SF32">
    <property type="entry name" value="CHOLESTEROL 7-DESATURASE NVD"/>
    <property type="match status" value="1"/>
</dbReference>
<dbReference type="InterPro" id="IPR036922">
    <property type="entry name" value="Rieske_2Fe-2S_sf"/>
</dbReference>
<dbReference type="EMBL" id="JADGJW010001572">
    <property type="protein sequence ID" value="KAJ3202428.1"/>
    <property type="molecule type" value="Genomic_DNA"/>
</dbReference>
<protein>
    <recommendedName>
        <fullName evidence="6">3-ketosteroid-9-alpha-monooxygenase oxygenase component-like C-terminal domain-containing protein</fullName>
    </recommendedName>
</protein>
<evidence type="ECO:0000256" key="1">
    <source>
        <dbReference type="ARBA" id="ARBA00004370"/>
    </source>
</evidence>
<dbReference type="InterPro" id="IPR050584">
    <property type="entry name" value="Cholesterol_7-desaturase"/>
</dbReference>
<feature type="domain" description="3-ketosteroid-9-alpha-monooxygenase oxygenase component-like C-terminal" evidence="6">
    <location>
        <begin position="67"/>
        <end position="145"/>
    </location>
</feature>
<evidence type="ECO:0000313" key="7">
    <source>
        <dbReference type="EMBL" id="KAJ3202428.1"/>
    </source>
</evidence>